<reference evidence="1 2" key="1">
    <citation type="submission" date="2018-06" db="EMBL/GenBank/DDBJ databases">
        <title>Genomic insight into two independent archaeal endosymbiosis events.</title>
        <authorList>
            <person name="Lind A.E."/>
            <person name="Lewis W.H."/>
            <person name="Spang A."/>
            <person name="Guy L."/>
            <person name="Embley M.T."/>
            <person name="Ettema T.J.G."/>
        </authorList>
    </citation>
    <scope>NUCLEOTIDE SEQUENCE [LARGE SCALE GENOMIC DNA]</scope>
    <source>
        <strain evidence="1">NOE</strain>
    </source>
</reference>
<evidence type="ECO:0008006" key="3">
    <source>
        <dbReference type="Google" id="ProtNLM"/>
    </source>
</evidence>
<dbReference type="Gene3D" id="3.40.630.30">
    <property type="match status" value="1"/>
</dbReference>
<proteinExistence type="predicted"/>
<accession>A0A366M9I2</accession>
<evidence type="ECO:0000313" key="1">
    <source>
        <dbReference type="EMBL" id="RBQ22878.1"/>
    </source>
</evidence>
<protein>
    <recommendedName>
        <fullName evidence="3">Acetyltransferase</fullName>
    </recommendedName>
</protein>
<comment type="caution">
    <text evidence="1">The sequence shown here is derived from an EMBL/GenBank/DDBJ whole genome shotgun (WGS) entry which is preliminary data.</text>
</comment>
<dbReference type="AlphaFoldDB" id="A0A366M9I2"/>
<sequence>MNRNKINQVNGTKMENIDQIIKIWLECNIKSHYFISEDYWRSNKESILNEYLPKSKTFTYKENNEIKGFISSMSNDLLNKKTCENSKHI</sequence>
<dbReference type="SUPFAM" id="SSF55729">
    <property type="entry name" value="Acyl-CoA N-acyltransferases (Nat)"/>
    <property type="match status" value="1"/>
</dbReference>
<keyword evidence="2" id="KW-1185">Reference proteome</keyword>
<evidence type="ECO:0000313" key="2">
    <source>
        <dbReference type="Proteomes" id="UP000253099"/>
    </source>
</evidence>
<name>A0A366M9I2_9EURY</name>
<gene>
    <name evidence="1" type="ORF">ALNOE001_14640</name>
</gene>
<dbReference type="Proteomes" id="UP000253099">
    <property type="component" value="Unassembled WGS sequence"/>
</dbReference>
<dbReference type="InterPro" id="IPR016181">
    <property type="entry name" value="Acyl_CoA_acyltransferase"/>
</dbReference>
<organism evidence="1 2">
    <name type="scientific">Candidatus Methanobinarius endosymbioticus</name>
    <dbReference type="NCBI Taxonomy" id="2006182"/>
    <lineage>
        <taxon>Archaea</taxon>
        <taxon>Methanobacteriati</taxon>
        <taxon>Methanobacteriota</taxon>
        <taxon>Methanomada group</taxon>
        <taxon>Methanobacteria</taxon>
        <taxon>Methanobacteriales</taxon>
        <taxon>Methanobacteriaceae</taxon>
        <taxon>Candidatus Methanobinarius</taxon>
    </lineage>
</organism>
<dbReference type="EMBL" id="NIZT01000038">
    <property type="protein sequence ID" value="RBQ22878.1"/>
    <property type="molecule type" value="Genomic_DNA"/>
</dbReference>